<dbReference type="Pfam" id="PF12146">
    <property type="entry name" value="Hydrolase_4"/>
    <property type="match status" value="1"/>
</dbReference>
<dbReference type="AlphaFoldDB" id="A0A4P9Y3D8"/>
<accession>A0A4P9Y3D8</accession>
<evidence type="ECO:0000259" key="3">
    <source>
        <dbReference type="Pfam" id="PF12146"/>
    </source>
</evidence>
<feature type="domain" description="Serine aminopeptidase S33" evidence="3">
    <location>
        <begin position="140"/>
        <end position="242"/>
    </location>
</feature>
<sequence length="399" mass="44610">MSVSLMDEIPDASVSRPDARPISRPTSSVKRRNATRCLQFLALIPLFYAALILVACLPGPQRSLVYMNGLNFPLGVNFSQPESLGFARGRVRPLELVTMDDVRLRAFLFLPLDLYHHEVDTPNPEPEGKALLDRALAERETVIYLHGNAGNMALGPRMHTCRRISEYMGMNALILDYRGFGGSEGTPSEEGLIQDARSAWDWLRGHGVPAQRITLLGHSLGTGVATRLTHSLQQEGGVSAGPRALLLKSPYTSLPEVVTDFRFFRFLPLFGPLRYLPGINSFISRIMDTHFSTHHYLPMIQCDVAILHGTRDDQIPVDHAHRLRDLLLGPIVGESGEEVLLEEASFPLVSIPNAYNVLHVADHHRHILFLELTHATHNDIQEYDVTWESLRVFLRGRVG</sequence>
<reference evidence="5" key="2">
    <citation type="submission" date="2018-06" db="EMBL/GenBank/DDBJ databases">
        <title>Leveraging single-cell genomics to expand the Fungal Tree of Life.</title>
        <authorList>
            <consortium name="DOE Joint Genome Institute"/>
            <person name="Ahrendt S.R."/>
            <person name="Quandt C.A."/>
            <person name="Ciobanu D."/>
            <person name="Clum A."/>
            <person name="Salamov A."/>
            <person name="Andreopoulos B."/>
            <person name="Cheng J.-F."/>
            <person name="Woyke T."/>
            <person name="Pelin A."/>
            <person name="Henrissat B."/>
            <person name="Reynolds N."/>
            <person name="Benny G.L."/>
            <person name="Smith M.E."/>
            <person name="James T.Y."/>
            <person name="Grigoriev I.V."/>
        </authorList>
    </citation>
    <scope>NUCLEOTIDE SEQUENCE</scope>
    <source>
        <strain evidence="5">RSA 2659</strain>
    </source>
</reference>
<evidence type="ECO:0000313" key="4">
    <source>
        <dbReference type="EMBL" id="RKP12726.1"/>
    </source>
</evidence>
<dbReference type="Gene3D" id="3.40.50.1820">
    <property type="entry name" value="alpha/beta hydrolase"/>
    <property type="match status" value="1"/>
</dbReference>
<feature type="transmembrane region" description="Helical" evidence="2">
    <location>
        <begin position="40"/>
        <end position="60"/>
    </location>
</feature>
<dbReference type="Proteomes" id="UP000267251">
    <property type="component" value="Unassembled WGS sequence"/>
</dbReference>
<gene>
    <name evidence="5" type="ORF">BJ684DRAFT_20093</name>
    <name evidence="4" type="ORF">BJ684DRAFT_20749</name>
</gene>
<dbReference type="EMBL" id="KZ988027">
    <property type="protein sequence ID" value="RKP13417.1"/>
    <property type="molecule type" value="Genomic_DNA"/>
</dbReference>
<evidence type="ECO:0000256" key="2">
    <source>
        <dbReference type="SAM" id="Phobius"/>
    </source>
</evidence>
<organism evidence="5 6">
    <name type="scientific">Piptocephalis cylindrospora</name>
    <dbReference type="NCBI Taxonomy" id="1907219"/>
    <lineage>
        <taxon>Eukaryota</taxon>
        <taxon>Fungi</taxon>
        <taxon>Fungi incertae sedis</taxon>
        <taxon>Zoopagomycota</taxon>
        <taxon>Zoopagomycotina</taxon>
        <taxon>Zoopagomycetes</taxon>
        <taxon>Zoopagales</taxon>
        <taxon>Piptocephalidaceae</taxon>
        <taxon>Piptocephalis</taxon>
    </lineage>
</organism>
<feature type="region of interest" description="Disordered" evidence="1">
    <location>
        <begin position="1"/>
        <end position="27"/>
    </location>
</feature>
<dbReference type="EMBL" id="KZ988226">
    <property type="protein sequence ID" value="RKP12726.1"/>
    <property type="molecule type" value="Genomic_DNA"/>
</dbReference>
<keyword evidence="2" id="KW-1133">Transmembrane helix</keyword>
<evidence type="ECO:0000256" key="1">
    <source>
        <dbReference type="SAM" id="MobiDB-lite"/>
    </source>
</evidence>
<reference evidence="6" key="1">
    <citation type="journal article" date="2018" name="Nat. Microbiol.">
        <title>Leveraging single-cell genomics to expand the fungal tree of life.</title>
        <authorList>
            <person name="Ahrendt S.R."/>
            <person name="Quandt C.A."/>
            <person name="Ciobanu D."/>
            <person name="Clum A."/>
            <person name="Salamov A."/>
            <person name="Andreopoulos B."/>
            <person name="Cheng J.F."/>
            <person name="Woyke T."/>
            <person name="Pelin A."/>
            <person name="Henrissat B."/>
            <person name="Reynolds N.K."/>
            <person name="Benny G.L."/>
            <person name="Smith M.E."/>
            <person name="James T.Y."/>
            <person name="Grigoriev I.V."/>
        </authorList>
    </citation>
    <scope>NUCLEOTIDE SEQUENCE [LARGE SCALE GENOMIC DNA]</scope>
</reference>
<dbReference type="OrthoDB" id="446723at2759"/>
<name>A0A4P9Y3D8_9FUNG</name>
<dbReference type="InterPro" id="IPR029058">
    <property type="entry name" value="AB_hydrolase_fold"/>
</dbReference>
<dbReference type="InterPro" id="IPR022742">
    <property type="entry name" value="Hydrolase_4"/>
</dbReference>
<proteinExistence type="predicted"/>
<dbReference type="PANTHER" id="PTHR12277:SF81">
    <property type="entry name" value="PROTEIN ABHD13"/>
    <property type="match status" value="1"/>
</dbReference>
<dbReference type="SUPFAM" id="SSF53474">
    <property type="entry name" value="alpha/beta-Hydrolases"/>
    <property type="match status" value="1"/>
</dbReference>
<evidence type="ECO:0000313" key="5">
    <source>
        <dbReference type="EMBL" id="RKP13417.1"/>
    </source>
</evidence>
<keyword evidence="6" id="KW-1185">Reference proteome</keyword>
<keyword evidence="5" id="KW-0378">Hydrolase</keyword>
<protein>
    <submittedName>
        <fullName evidence="5">Alpha/Beta hydrolase protein</fullName>
    </submittedName>
</protein>
<keyword evidence="2" id="KW-0812">Transmembrane</keyword>
<keyword evidence="2" id="KW-0472">Membrane</keyword>
<dbReference type="GO" id="GO:0016787">
    <property type="term" value="F:hydrolase activity"/>
    <property type="evidence" value="ECO:0007669"/>
    <property type="project" value="UniProtKB-KW"/>
</dbReference>
<dbReference type="PANTHER" id="PTHR12277">
    <property type="entry name" value="ALPHA/BETA HYDROLASE DOMAIN-CONTAINING PROTEIN"/>
    <property type="match status" value="1"/>
</dbReference>
<evidence type="ECO:0000313" key="6">
    <source>
        <dbReference type="Proteomes" id="UP000267251"/>
    </source>
</evidence>